<keyword evidence="2" id="KW-0596">Phosphopantetheine</keyword>
<keyword evidence="3" id="KW-0597">Phosphoprotein</keyword>
<dbReference type="GO" id="GO:0006633">
    <property type="term" value="P:fatty acid biosynthetic process"/>
    <property type="evidence" value="ECO:0007669"/>
    <property type="project" value="TreeGrafter"/>
</dbReference>
<reference evidence="6 7" key="1">
    <citation type="submission" date="2019-01" db="EMBL/GenBank/DDBJ databases">
        <title>Hymenobacter humicola sp. nov., isolated from soils in Antarctica.</title>
        <authorList>
            <person name="Sedlacek I."/>
            <person name="Holochova P."/>
            <person name="Kralova S."/>
            <person name="Pantucek R."/>
            <person name="Stankova E."/>
            <person name="Vrbovska V."/>
            <person name="Kristofova L."/>
            <person name="Svec P."/>
            <person name="Busse H.-J."/>
        </authorList>
    </citation>
    <scope>NUCLEOTIDE SEQUENCE [LARGE SCALE GENOMIC DNA]</scope>
    <source>
        <strain evidence="6 7">CCM 8852</strain>
    </source>
</reference>
<dbReference type="GO" id="GO:0005886">
    <property type="term" value="C:plasma membrane"/>
    <property type="evidence" value="ECO:0007669"/>
    <property type="project" value="TreeGrafter"/>
</dbReference>
<dbReference type="GO" id="GO:0016874">
    <property type="term" value="F:ligase activity"/>
    <property type="evidence" value="ECO:0007669"/>
    <property type="project" value="UniProtKB-KW"/>
</dbReference>
<sequence>MIMKPEHTIIDCLSNYSVAFPDKPVFIFLEDGEAQERVVTFSLLYARVQQLAAELLNQQLQGKRALLVYQDAVDFTVTFLACQYAGVIAVPVFLARGSKQLARFINLMQDAQVSVILTGVQLEAYIRQGLPDFISTEAIRLITTDFVAAQTVPPPVAEDGAIAFLQYTSGSTGQPKGVVVTSANLMHNQLLIKNTFGCDEQSVIFSWLPFHHDMGLIGNILHTVYVGCTCVLMSPYHFIQMPLRWLKGIAKYKATHSGGPNFAYDHCVSKISSEEVARLDLSSWKVAYNGAEPVRAETIQRFSSVFKVAKFNGEAFHPCYGLAEATLLVAGSRGRHKPERLMIKKGKSRIILTDKEDASAKALISSGQVAEGMALRILGLDTQQQCEELEEGEICIAGASVTGGYWAKNNVEYFVEVQGQQFLRTGDMGFLYRGELYVHGRIKEMLIIRGENLYPYDVEQCVAKSHSALENNGVAVLAHAPAEGAEEEVIIVAEVRRTALRGLDGEAVITTIEKAVGGSFGIRPYDIVLTTVLGIPRTTSGKLQRVRCQEMYRQQGLQVIESKRGLVKSGIELEPDARRRQAVLENGNYATIKSYLLDLIAAKTGTAPTINSADNVELTEMGIDSVRAMELINTVSRDLSINMDASKVFQDNSLTGLITVIENMLWLKSEQNFGKSIII</sequence>
<dbReference type="Gene3D" id="1.10.1200.10">
    <property type="entry name" value="ACP-like"/>
    <property type="match status" value="1"/>
</dbReference>
<dbReference type="Proteomes" id="UP000284250">
    <property type="component" value="Unassembled WGS sequence"/>
</dbReference>
<comment type="caution">
    <text evidence="6">The sequence shown here is derived from an EMBL/GenBank/DDBJ whole genome shotgun (WGS) entry which is preliminary data.</text>
</comment>
<dbReference type="InterPro" id="IPR020845">
    <property type="entry name" value="AMP-binding_CS"/>
</dbReference>
<dbReference type="InterPro" id="IPR006162">
    <property type="entry name" value="Ppantetheine_attach_site"/>
</dbReference>
<evidence type="ECO:0000256" key="4">
    <source>
        <dbReference type="ARBA" id="ARBA00022598"/>
    </source>
</evidence>
<dbReference type="Pfam" id="PF00501">
    <property type="entry name" value="AMP-binding"/>
    <property type="match status" value="1"/>
</dbReference>
<dbReference type="InterPro" id="IPR009081">
    <property type="entry name" value="PP-bd_ACP"/>
</dbReference>
<evidence type="ECO:0000256" key="3">
    <source>
        <dbReference type="ARBA" id="ARBA00022553"/>
    </source>
</evidence>
<dbReference type="GO" id="GO:0070566">
    <property type="term" value="F:adenylyltransferase activity"/>
    <property type="evidence" value="ECO:0007669"/>
    <property type="project" value="TreeGrafter"/>
</dbReference>
<evidence type="ECO:0000256" key="2">
    <source>
        <dbReference type="ARBA" id="ARBA00022450"/>
    </source>
</evidence>
<dbReference type="SUPFAM" id="SSF47336">
    <property type="entry name" value="ACP-like"/>
    <property type="match status" value="1"/>
</dbReference>
<dbReference type="Gene3D" id="3.40.50.12780">
    <property type="entry name" value="N-terminal domain of ligase-like"/>
    <property type="match status" value="1"/>
</dbReference>
<dbReference type="SMART" id="SM00823">
    <property type="entry name" value="PKS_PP"/>
    <property type="match status" value="1"/>
</dbReference>
<feature type="domain" description="Carrier" evidence="5">
    <location>
        <begin position="587"/>
        <end position="665"/>
    </location>
</feature>
<keyword evidence="7" id="KW-1185">Reference proteome</keyword>
<proteinExistence type="inferred from homology"/>
<dbReference type="PANTHER" id="PTHR22754">
    <property type="entry name" value="DISCO-INTERACTING PROTEIN 2 DIP2 -RELATED"/>
    <property type="match status" value="1"/>
</dbReference>
<protein>
    <submittedName>
        <fullName evidence="6">AMP-dependent synthetase</fullName>
    </submittedName>
</protein>
<dbReference type="EMBL" id="QYCN01000046">
    <property type="protein sequence ID" value="RIY05914.1"/>
    <property type="molecule type" value="Genomic_DNA"/>
</dbReference>
<dbReference type="PROSITE" id="PS50075">
    <property type="entry name" value="CARRIER"/>
    <property type="match status" value="1"/>
</dbReference>
<dbReference type="GO" id="GO:0031177">
    <property type="term" value="F:phosphopantetheine binding"/>
    <property type="evidence" value="ECO:0007669"/>
    <property type="project" value="InterPro"/>
</dbReference>
<dbReference type="InterPro" id="IPR045851">
    <property type="entry name" value="AMP-bd_C_sf"/>
</dbReference>
<keyword evidence="4" id="KW-0436">Ligase</keyword>
<evidence type="ECO:0000256" key="1">
    <source>
        <dbReference type="ARBA" id="ARBA00006432"/>
    </source>
</evidence>
<dbReference type="PROSITE" id="PS00012">
    <property type="entry name" value="PHOSPHOPANTETHEINE"/>
    <property type="match status" value="1"/>
</dbReference>
<accession>A0A418QL98</accession>
<evidence type="ECO:0000313" key="7">
    <source>
        <dbReference type="Proteomes" id="UP000284250"/>
    </source>
</evidence>
<dbReference type="InterPro" id="IPR040097">
    <property type="entry name" value="FAAL/FAAC"/>
</dbReference>
<dbReference type="SUPFAM" id="SSF56801">
    <property type="entry name" value="Acetyl-CoA synthetase-like"/>
    <property type="match status" value="1"/>
</dbReference>
<dbReference type="InterPro" id="IPR000873">
    <property type="entry name" value="AMP-dep_synth/lig_dom"/>
</dbReference>
<dbReference type="InterPro" id="IPR020806">
    <property type="entry name" value="PKS_PP-bd"/>
</dbReference>
<evidence type="ECO:0000259" key="5">
    <source>
        <dbReference type="PROSITE" id="PS50075"/>
    </source>
</evidence>
<gene>
    <name evidence="6" type="ORF">D0T11_19685</name>
</gene>
<dbReference type="Pfam" id="PF00550">
    <property type="entry name" value="PP-binding"/>
    <property type="match status" value="1"/>
</dbReference>
<dbReference type="PANTHER" id="PTHR22754:SF32">
    <property type="entry name" value="DISCO-INTERACTING PROTEIN 2"/>
    <property type="match status" value="1"/>
</dbReference>
<dbReference type="FunFam" id="3.40.50.12780:FF:000013">
    <property type="entry name" value="Long-chain-fatty-acid--AMP ligase FadD32"/>
    <property type="match status" value="1"/>
</dbReference>
<dbReference type="PROSITE" id="PS00455">
    <property type="entry name" value="AMP_BINDING"/>
    <property type="match status" value="1"/>
</dbReference>
<name>A0A418QL98_9BACT</name>
<organism evidence="6 7">
    <name type="scientific">Hymenobacter rubripertinctus</name>
    <dbReference type="NCBI Taxonomy" id="2029981"/>
    <lineage>
        <taxon>Bacteria</taxon>
        <taxon>Pseudomonadati</taxon>
        <taxon>Bacteroidota</taxon>
        <taxon>Cytophagia</taxon>
        <taxon>Cytophagales</taxon>
        <taxon>Hymenobacteraceae</taxon>
        <taxon>Hymenobacter</taxon>
    </lineage>
</organism>
<dbReference type="OrthoDB" id="9765680at2"/>
<dbReference type="GO" id="GO:0071766">
    <property type="term" value="P:Actinobacterium-type cell wall biogenesis"/>
    <property type="evidence" value="ECO:0007669"/>
    <property type="project" value="UniProtKB-ARBA"/>
</dbReference>
<evidence type="ECO:0000313" key="6">
    <source>
        <dbReference type="EMBL" id="RIY05914.1"/>
    </source>
</evidence>
<dbReference type="Gene3D" id="3.30.300.30">
    <property type="match status" value="1"/>
</dbReference>
<dbReference type="CDD" id="cd05931">
    <property type="entry name" value="FAAL"/>
    <property type="match status" value="1"/>
</dbReference>
<dbReference type="InterPro" id="IPR042099">
    <property type="entry name" value="ANL_N_sf"/>
</dbReference>
<comment type="similarity">
    <text evidence="1">Belongs to the ATP-dependent AMP-binding enzyme family.</text>
</comment>
<dbReference type="AlphaFoldDB" id="A0A418QL98"/>
<dbReference type="InterPro" id="IPR036736">
    <property type="entry name" value="ACP-like_sf"/>
</dbReference>